<feature type="transmembrane region" description="Helical" evidence="2">
    <location>
        <begin position="30"/>
        <end position="53"/>
    </location>
</feature>
<feature type="region of interest" description="Disordered" evidence="1">
    <location>
        <begin position="162"/>
        <end position="188"/>
    </location>
</feature>
<dbReference type="RefSeq" id="WP_210580736.1">
    <property type="nucleotide sequence ID" value="NZ_LK995522.1"/>
</dbReference>
<dbReference type="EMBL" id="LK995522">
    <property type="protein sequence ID" value="CED91754.1"/>
    <property type="molecule type" value="Genomic_DNA"/>
</dbReference>
<protein>
    <submittedName>
        <fullName evidence="3">Peptidoglycan-binding LysM</fullName>
    </submittedName>
</protein>
<dbReference type="PANTHER" id="PTHR34700:SF4">
    <property type="entry name" value="PHAGE-LIKE ELEMENT PBSX PROTEIN XKDP"/>
    <property type="match status" value="1"/>
</dbReference>
<dbReference type="PANTHER" id="PTHR34700">
    <property type="entry name" value="POTASSIUM BINDING PROTEIN KBP"/>
    <property type="match status" value="1"/>
</dbReference>
<feature type="transmembrane region" description="Helical" evidence="2">
    <location>
        <begin position="119"/>
        <end position="141"/>
    </location>
</feature>
<feature type="compositionally biased region" description="Low complexity" evidence="1">
    <location>
        <begin position="162"/>
        <end position="185"/>
    </location>
</feature>
<feature type="compositionally biased region" description="Pro residues" evidence="1">
    <location>
        <begin position="639"/>
        <end position="648"/>
    </location>
</feature>
<name>A0A1L7RQU5_9ACTO</name>
<gene>
    <name evidence="3" type="ORF">AAM4_1922</name>
</gene>
<sequence>MTPTLQRTAPGPARFRAPTPEQREPLWRSILSVLVLVAVIIGLPCLLLSQVGLPPLPRHLDASLLTRPVSAETVLGVLSWVVWLAWLQFTACTVVEVISALRGRGLPAHVPLAGGTQALVRRLVTSALVLGAVAAPAAVAAPVSAPELPPVATVQTHAADTTPSLSQAAASATSSAEGPTEASSPGEQAQSVRYMLGDTELLADIGAELVGQRVYVVQPPAGRYHDNMWDIAERTLGDGRAYQQIYDLNVGRVQPDGRSLELARLIQPGWYLIVPESAQDVDRVVAVPVEETTQADASAHSATASSDTAAGTSDTVAAASNVVAAVPDVPPAQMPAIGALMAATFTAILADRRRRAIAASPGDDALEFERLMRVGADPVRADRLHRILRSLGAVSGRPEPYAVVIDDAACRLLLPRPLPQPPHPWTTEDGGSTWSLPAGGEPTAPVGDADGGTVLPGLVTIGRDENGADILINLGAVDGDVVVGGEPTMAAELITALALELGTNPWSQGALAYTLGLPAVLQRIGGDRLHAVASLDDISPAQAMDPDSILTGQRHTRQTFVLTSGQEATEPGQHDLSLVRTGPSRGARWRIEIDASGMARIDPLGVVVTATRATGEELDALAGLLGSAAPAPPGDDSRPPVPDPPQPPLSTVALRSAAIRILVLGPASVDAPGTVDPDRRDRLTEAAICLALHPRGIRPEALGAMLWPLGVTGDVVAATVRRLRDWLGTDSQGIPHVRQDEEGRLLLGPDAVCDWDVLRSLLSASRRSDIQHEAELLLEALRLVRGPVGVGIPAGGYAWLARVRTARQADALVTDAAHRAAQLLHDTDPDGAALAVDTGLRVVDLDQRLWRDRLRLAAARGQGELLDAVAALLNATGADEVAEVDPATAALVEELAPGASVRRATA</sequence>
<dbReference type="AlphaFoldDB" id="A0A1L7RQU5"/>
<dbReference type="InterPro" id="IPR036779">
    <property type="entry name" value="LysM_dom_sf"/>
</dbReference>
<dbReference type="InterPro" id="IPR052196">
    <property type="entry name" value="Bact_Kbp"/>
</dbReference>
<evidence type="ECO:0000256" key="2">
    <source>
        <dbReference type="SAM" id="Phobius"/>
    </source>
</evidence>
<feature type="transmembrane region" description="Helical" evidence="2">
    <location>
        <begin position="73"/>
        <end position="98"/>
    </location>
</feature>
<keyword evidence="2" id="KW-1133">Transmembrane helix</keyword>
<keyword evidence="2" id="KW-0472">Membrane</keyword>
<feature type="region of interest" description="Disordered" evidence="1">
    <location>
        <begin position="1"/>
        <end position="20"/>
    </location>
</feature>
<evidence type="ECO:0000313" key="3">
    <source>
        <dbReference type="EMBL" id="CED91754.1"/>
    </source>
</evidence>
<dbReference type="Gene3D" id="3.10.350.10">
    <property type="entry name" value="LysM domain"/>
    <property type="match status" value="1"/>
</dbReference>
<feature type="region of interest" description="Disordered" evidence="1">
    <location>
        <begin position="625"/>
        <end position="649"/>
    </location>
</feature>
<accession>A0A1L7RQU5</accession>
<evidence type="ECO:0000256" key="1">
    <source>
        <dbReference type="SAM" id="MobiDB-lite"/>
    </source>
</evidence>
<reference evidence="3" key="1">
    <citation type="submission" date="2014-07" db="EMBL/GenBank/DDBJ databases">
        <authorList>
            <person name="Zhang J.E."/>
            <person name="Yang H."/>
            <person name="Guo J."/>
            <person name="Deng Z."/>
            <person name="Luo H."/>
            <person name="Luo M."/>
            <person name="Zhao B."/>
        </authorList>
    </citation>
    <scope>NUCLEOTIDE SEQUENCE</scope>
    <source>
        <strain evidence="3">AM4</strain>
    </source>
</reference>
<organism evidence="3">
    <name type="scientific">Actinomyces succiniciruminis</name>
    <dbReference type="NCBI Taxonomy" id="1522002"/>
    <lineage>
        <taxon>Bacteria</taxon>
        <taxon>Bacillati</taxon>
        <taxon>Actinomycetota</taxon>
        <taxon>Actinomycetes</taxon>
        <taxon>Actinomycetales</taxon>
        <taxon>Actinomycetaceae</taxon>
        <taxon>Actinomyces</taxon>
    </lineage>
</organism>
<keyword evidence="2" id="KW-0812">Transmembrane</keyword>
<proteinExistence type="predicted"/>